<organism evidence="2">
    <name type="scientific">Vitrella brassicaformis</name>
    <dbReference type="NCBI Taxonomy" id="1169539"/>
    <lineage>
        <taxon>Eukaryota</taxon>
        <taxon>Sar</taxon>
        <taxon>Alveolata</taxon>
        <taxon>Colpodellida</taxon>
        <taxon>Vitrellaceae</taxon>
        <taxon>Vitrella</taxon>
    </lineage>
</organism>
<dbReference type="AlphaFoldDB" id="A0A7S1KCB6"/>
<feature type="region of interest" description="Disordered" evidence="1">
    <location>
        <begin position="73"/>
        <end position="102"/>
    </location>
</feature>
<evidence type="ECO:0000313" key="2">
    <source>
        <dbReference type="EMBL" id="CAD9069253.1"/>
    </source>
</evidence>
<gene>
    <name evidence="2" type="ORF">VBRA1451_LOCUS24327</name>
</gene>
<proteinExistence type="predicted"/>
<name>A0A7S1KCB6_9ALVE</name>
<dbReference type="EMBL" id="HBGB01041371">
    <property type="protein sequence ID" value="CAD9069253.1"/>
    <property type="molecule type" value="Transcribed_RNA"/>
</dbReference>
<reference evidence="2" key="1">
    <citation type="submission" date="2021-01" db="EMBL/GenBank/DDBJ databases">
        <authorList>
            <person name="Corre E."/>
            <person name="Pelletier E."/>
            <person name="Niang G."/>
            <person name="Scheremetjew M."/>
            <person name="Finn R."/>
            <person name="Kale V."/>
            <person name="Holt S."/>
            <person name="Cochrane G."/>
            <person name="Meng A."/>
            <person name="Brown T."/>
            <person name="Cohen L."/>
        </authorList>
    </citation>
    <scope>NUCLEOTIDE SEQUENCE</scope>
    <source>
        <strain evidence="2">CCMP3346</strain>
    </source>
</reference>
<protein>
    <submittedName>
        <fullName evidence="2">Uncharacterized protein</fullName>
    </submittedName>
</protein>
<accession>A0A7S1KCB6</accession>
<sequence length="102" mass="11654">MLRSVEAYTQVLHDTCRFGVDEHFLKTAYVSLNSLLTLRFHSDDILQYGMPVAKPAEDDAEHFDMVLSPSARQLGHQLRHSKSIGDPIRRKSLLHGPSMREH</sequence>
<evidence type="ECO:0000256" key="1">
    <source>
        <dbReference type="SAM" id="MobiDB-lite"/>
    </source>
</evidence>